<accession>A0A167DAR5</accession>
<dbReference type="Gene3D" id="3.10.129.10">
    <property type="entry name" value="Hotdog Thioesterase"/>
    <property type="match status" value="1"/>
</dbReference>
<dbReference type="InterPro" id="IPR016962">
    <property type="entry name" value="Dehydrase_ECs4332_prd"/>
</dbReference>
<organism evidence="2 3">
    <name type="scientific">Pseudoalteromonas luteoviolacea NCIMB 1942</name>
    <dbReference type="NCBI Taxonomy" id="1365253"/>
    <lineage>
        <taxon>Bacteria</taxon>
        <taxon>Pseudomonadati</taxon>
        <taxon>Pseudomonadota</taxon>
        <taxon>Gammaproteobacteria</taxon>
        <taxon>Alteromonadales</taxon>
        <taxon>Pseudoalteromonadaceae</taxon>
        <taxon>Pseudoalteromonas</taxon>
    </lineage>
</organism>
<feature type="domain" description="ApeI dehydratase-like" evidence="1">
    <location>
        <begin position="16"/>
        <end position="112"/>
    </location>
</feature>
<dbReference type="InterPro" id="IPR029069">
    <property type="entry name" value="HotDog_dom_sf"/>
</dbReference>
<dbReference type="RefSeq" id="WP_063376485.1">
    <property type="nucleotide sequence ID" value="NZ_AUXT01000145.1"/>
</dbReference>
<dbReference type="OrthoDB" id="9812842at2"/>
<evidence type="ECO:0000313" key="2">
    <source>
        <dbReference type="EMBL" id="KZN48617.1"/>
    </source>
</evidence>
<dbReference type="AlphaFoldDB" id="A0A167DAR5"/>
<dbReference type="InterPro" id="IPR054545">
    <property type="entry name" value="ApeI-like"/>
</dbReference>
<sequence>MNNLITNPEVINVIKEASTVTLSLQITEHITYFQGHFPDAPILAGVVQLDWAISYAREMFDLTEREVEEVQVLKFQNVIVPNSLITLRLVKKSPSKIVFEYESDKGNHASGRIVFEGA</sequence>
<dbReference type="PATRIC" id="fig|1365253.3.peg.1699"/>
<comment type="caution">
    <text evidence="2">The sequence shown here is derived from an EMBL/GenBank/DDBJ whole genome shotgun (WGS) entry which is preliminary data.</text>
</comment>
<protein>
    <recommendedName>
        <fullName evidence="1">ApeI dehydratase-like domain-containing protein</fullName>
    </recommendedName>
</protein>
<dbReference type="EMBL" id="AUXT01000145">
    <property type="protein sequence ID" value="KZN48617.1"/>
    <property type="molecule type" value="Genomic_DNA"/>
</dbReference>
<gene>
    <name evidence="2" type="ORF">N482_07230</name>
</gene>
<proteinExistence type="predicted"/>
<dbReference type="SUPFAM" id="SSF54637">
    <property type="entry name" value="Thioesterase/thiol ester dehydrase-isomerase"/>
    <property type="match status" value="1"/>
</dbReference>
<dbReference type="PIRSF" id="PIRSF030962">
    <property type="entry name" value="Dehydrase_ECs4332_prd"/>
    <property type="match status" value="1"/>
</dbReference>
<reference evidence="2 3" key="1">
    <citation type="submission" date="2013-07" db="EMBL/GenBank/DDBJ databases">
        <title>Comparative Genomic and Metabolomic Analysis of Twelve Strains of Pseudoalteromonas luteoviolacea.</title>
        <authorList>
            <person name="Vynne N.G."/>
            <person name="Mansson M."/>
            <person name="Gram L."/>
        </authorList>
    </citation>
    <scope>NUCLEOTIDE SEQUENCE [LARGE SCALE GENOMIC DNA]</scope>
    <source>
        <strain evidence="2 3">NCIMB 1942</strain>
    </source>
</reference>
<dbReference type="Pfam" id="PF22818">
    <property type="entry name" value="ApeI-like"/>
    <property type="match status" value="1"/>
</dbReference>
<evidence type="ECO:0000259" key="1">
    <source>
        <dbReference type="Pfam" id="PF22818"/>
    </source>
</evidence>
<evidence type="ECO:0000313" key="3">
    <source>
        <dbReference type="Proteomes" id="UP000076587"/>
    </source>
</evidence>
<name>A0A167DAR5_9GAMM</name>
<dbReference type="Proteomes" id="UP000076587">
    <property type="component" value="Unassembled WGS sequence"/>
</dbReference>